<accession>A0A516X5Y1</accession>
<feature type="transmembrane region" description="Helical" evidence="1">
    <location>
        <begin position="214"/>
        <end position="237"/>
    </location>
</feature>
<dbReference type="Proteomes" id="UP000317344">
    <property type="component" value="Chromosome"/>
</dbReference>
<evidence type="ECO:0000313" key="3">
    <source>
        <dbReference type="Proteomes" id="UP000317344"/>
    </source>
</evidence>
<dbReference type="EMBL" id="CP041765">
    <property type="protein sequence ID" value="QDQ98469.1"/>
    <property type="molecule type" value="Genomic_DNA"/>
</dbReference>
<keyword evidence="1" id="KW-0472">Membrane</keyword>
<protein>
    <recommendedName>
        <fullName evidence="4">ABC transporter permease</fullName>
    </recommendedName>
</protein>
<keyword evidence="3" id="KW-1185">Reference proteome</keyword>
<keyword evidence="1" id="KW-1133">Transmembrane helix</keyword>
<dbReference type="AlphaFoldDB" id="A0A516X5Y1"/>
<evidence type="ECO:0000313" key="2">
    <source>
        <dbReference type="EMBL" id="QDQ98469.1"/>
    </source>
</evidence>
<gene>
    <name evidence="2" type="ORF">FO059_15495</name>
</gene>
<feature type="transmembrane region" description="Helical" evidence="1">
    <location>
        <begin position="91"/>
        <end position="115"/>
    </location>
</feature>
<dbReference type="OrthoDB" id="4336046at2"/>
<evidence type="ECO:0000256" key="1">
    <source>
        <dbReference type="SAM" id="Phobius"/>
    </source>
</evidence>
<feature type="transmembrane region" description="Helical" evidence="1">
    <location>
        <begin position="163"/>
        <end position="184"/>
    </location>
</feature>
<reference evidence="2 3" key="2">
    <citation type="submission" date="2019-07" db="EMBL/GenBank/DDBJ databases">
        <authorList>
            <person name="Huang Y."/>
        </authorList>
    </citation>
    <scope>NUCLEOTIDE SEQUENCE [LARGE SCALE GENOMIC DNA]</scope>
    <source>
        <strain evidence="2 3">HY188</strain>
    </source>
</reference>
<organism evidence="2 3">
    <name type="scientific">Tomitella fengzijianii</name>
    <dbReference type="NCBI Taxonomy" id="2597660"/>
    <lineage>
        <taxon>Bacteria</taxon>
        <taxon>Bacillati</taxon>
        <taxon>Actinomycetota</taxon>
        <taxon>Actinomycetes</taxon>
        <taxon>Mycobacteriales</taxon>
        <taxon>Tomitella</taxon>
    </lineage>
</organism>
<name>A0A516X5Y1_9ACTN</name>
<sequence length="240" mass="24287">MIANVHGEWTKTITTRAPLATALLAFAALAGVGVVRTLTADGTLSATQLLEGASTGLLVVLALGTVAATAEHSHGTYAMTLLADAGKVRFFLAKACALAGMCAGAAALGATVLSLVGAAAPNVEFEWAAGDIRPVWVVVPLWALCGVIGVSVGTLVRRTAPAVALVVLWPAALEPLAAGIPGIGDRIAPWLPFRNAVELYQPGSLPADLAHGPWTAFAVVAVFTVVLAAAAASVDALRNR</sequence>
<dbReference type="KEGG" id="toy:FO059_15495"/>
<feature type="transmembrane region" description="Helical" evidence="1">
    <location>
        <begin position="135"/>
        <end position="156"/>
    </location>
</feature>
<evidence type="ECO:0008006" key="4">
    <source>
        <dbReference type="Google" id="ProtNLM"/>
    </source>
</evidence>
<proteinExistence type="predicted"/>
<feature type="transmembrane region" description="Helical" evidence="1">
    <location>
        <begin position="53"/>
        <end position="70"/>
    </location>
</feature>
<dbReference type="RefSeq" id="WP_143909874.1">
    <property type="nucleotide sequence ID" value="NZ_CP041765.1"/>
</dbReference>
<keyword evidence="1" id="KW-0812">Transmembrane</keyword>
<reference evidence="2 3" key="1">
    <citation type="submission" date="2019-07" db="EMBL/GenBank/DDBJ databases">
        <title>Tomitella cavernea sp. nov., an actinomycete isolated from soil.</title>
        <authorList>
            <person name="Cheng J."/>
        </authorList>
    </citation>
    <scope>NUCLEOTIDE SEQUENCE [LARGE SCALE GENOMIC DNA]</scope>
    <source>
        <strain evidence="2 3">HY188</strain>
    </source>
</reference>